<evidence type="ECO:0000256" key="1">
    <source>
        <dbReference type="SAM" id="MobiDB-lite"/>
    </source>
</evidence>
<gene>
    <name evidence="2" type="ORF">B4U79_12071</name>
</gene>
<dbReference type="Proteomes" id="UP000285301">
    <property type="component" value="Unassembled WGS sequence"/>
</dbReference>
<feature type="region of interest" description="Disordered" evidence="1">
    <location>
        <begin position="59"/>
        <end position="117"/>
    </location>
</feature>
<dbReference type="AlphaFoldDB" id="A0A3S3PPF2"/>
<dbReference type="EMBL" id="NCKU01004660">
    <property type="protein sequence ID" value="RWS05635.1"/>
    <property type="molecule type" value="Genomic_DNA"/>
</dbReference>
<proteinExistence type="predicted"/>
<accession>A0A3S3PPF2</accession>
<feature type="compositionally biased region" description="Low complexity" evidence="1">
    <location>
        <begin position="60"/>
        <end position="83"/>
    </location>
</feature>
<comment type="caution">
    <text evidence="2">The sequence shown here is derived from an EMBL/GenBank/DDBJ whole genome shotgun (WGS) entry which is preliminary data.</text>
</comment>
<dbReference type="OrthoDB" id="6359816at2759"/>
<evidence type="ECO:0000313" key="3">
    <source>
        <dbReference type="Proteomes" id="UP000285301"/>
    </source>
</evidence>
<evidence type="ECO:0000313" key="2">
    <source>
        <dbReference type="EMBL" id="RWS05635.1"/>
    </source>
</evidence>
<sequence length="183" mass="20513">MAMTVNSLNTYDCDDLTDHECETDYSVYENKTGLAEDMKFLASMPELCDITFLIGETREPSQNVSGSSQPSSNYSGGNSSTTVEGSSTITAVESSEYTITRERPPLKHSKSKKIKETSKDNKLKLFLKRSSEPLLNGLPFNQQQPSVQTHQTMIIEEFEPDVFRQLIEYIHTGCVTLQARTLL</sequence>
<dbReference type="PANTHER" id="PTHR24410:SF46">
    <property type="entry name" value="SERINE-ENRICHED PROTEIN"/>
    <property type="match status" value="1"/>
</dbReference>
<reference evidence="2 3" key="1">
    <citation type="journal article" date="2018" name="Gigascience">
        <title>Genomes of trombidid mites reveal novel predicted allergens and laterally-transferred genes associated with secondary metabolism.</title>
        <authorList>
            <person name="Dong X."/>
            <person name="Chaisiri K."/>
            <person name="Xia D."/>
            <person name="Armstrong S.D."/>
            <person name="Fang Y."/>
            <person name="Donnelly M.J."/>
            <person name="Kadowaki T."/>
            <person name="McGarry J.W."/>
            <person name="Darby A.C."/>
            <person name="Makepeace B.L."/>
        </authorList>
    </citation>
    <scope>NUCLEOTIDE SEQUENCE [LARGE SCALE GENOMIC DNA]</scope>
    <source>
        <strain evidence="2">UoL-WK</strain>
    </source>
</reference>
<organism evidence="2 3">
    <name type="scientific">Dinothrombium tinctorium</name>
    <dbReference type="NCBI Taxonomy" id="1965070"/>
    <lineage>
        <taxon>Eukaryota</taxon>
        <taxon>Metazoa</taxon>
        <taxon>Ecdysozoa</taxon>
        <taxon>Arthropoda</taxon>
        <taxon>Chelicerata</taxon>
        <taxon>Arachnida</taxon>
        <taxon>Acari</taxon>
        <taxon>Acariformes</taxon>
        <taxon>Trombidiformes</taxon>
        <taxon>Prostigmata</taxon>
        <taxon>Anystina</taxon>
        <taxon>Parasitengona</taxon>
        <taxon>Trombidioidea</taxon>
        <taxon>Trombidiidae</taxon>
        <taxon>Dinothrombium</taxon>
    </lineage>
</organism>
<protein>
    <submittedName>
        <fullName evidence="2">Serine-enriched protein-like protein</fullName>
    </submittedName>
</protein>
<keyword evidence="3" id="KW-1185">Reference proteome</keyword>
<name>A0A3S3PPF2_9ACAR</name>
<dbReference type="STRING" id="1965070.A0A3S3PPF2"/>
<dbReference type="InterPro" id="IPR051481">
    <property type="entry name" value="BTB-POZ/Galectin-3-binding"/>
</dbReference>
<dbReference type="PANTHER" id="PTHR24410">
    <property type="entry name" value="HL07962P-RELATED"/>
    <property type="match status" value="1"/>
</dbReference>
<feature type="compositionally biased region" description="Polar residues" evidence="1">
    <location>
        <begin position="84"/>
        <end position="98"/>
    </location>
</feature>
<feature type="non-terminal residue" evidence="2">
    <location>
        <position position="183"/>
    </location>
</feature>